<accession>A0AAE8SKM9</accession>
<evidence type="ECO:0000313" key="4">
    <source>
        <dbReference type="Proteomes" id="UP001187734"/>
    </source>
</evidence>
<evidence type="ECO:0000313" key="3">
    <source>
        <dbReference type="EMBL" id="SPJ81558.1"/>
    </source>
</evidence>
<proteinExistence type="predicted"/>
<name>A0AAE8SKM9_9HYPO</name>
<feature type="region of interest" description="Disordered" evidence="2">
    <location>
        <begin position="144"/>
        <end position="167"/>
    </location>
</feature>
<comment type="caution">
    <text evidence="3">The sequence shown here is derived from an EMBL/GenBank/DDBJ whole genome shotgun (WGS) entry which is preliminary data.</text>
</comment>
<feature type="compositionally biased region" description="Basic residues" evidence="2">
    <location>
        <begin position="150"/>
        <end position="159"/>
    </location>
</feature>
<keyword evidence="4" id="KW-1185">Reference proteome</keyword>
<keyword evidence="1" id="KW-0175">Coiled coil</keyword>
<evidence type="ECO:0000256" key="2">
    <source>
        <dbReference type="SAM" id="MobiDB-lite"/>
    </source>
</evidence>
<dbReference type="AlphaFoldDB" id="A0AAE8SKM9"/>
<organism evidence="3 4">
    <name type="scientific">Fusarium torulosum</name>
    <dbReference type="NCBI Taxonomy" id="33205"/>
    <lineage>
        <taxon>Eukaryota</taxon>
        <taxon>Fungi</taxon>
        <taxon>Dikarya</taxon>
        <taxon>Ascomycota</taxon>
        <taxon>Pezizomycotina</taxon>
        <taxon>Sordariomycetes</taxon>
        <taxon>Hypocreomycetidae</taxon>
        <taxon>Hypocreales</taxon>
        <taxon>Nectriaceae</taxon>
        <taxon>Fusarium</taxon>
    </lineage>
</organism>
<protein>
    <submittedName>
        <fullName evidence="3">Uncharacterized protein</fullName>
    </submittedName>
</protein>
<reference evidence="3" key="1">
    <citation type="submission" date="2018-03" db="EMBL/GenBank/DDBJ databases">
        <authorList>
            <person name="Guldener U."/>
        </authorList>
    </citation>
    <scope>NUCLEOTIDE SEQUENCE</scope>
</reference>
<evidence type="ECO:0000256" key="1">
    <source>
        <dbReference type="SAM" id="Coils"/>
    </source>
</evidence>
<dbReference type="EMBL" id="ONZP01000322">
    <property type="protein sequence ID" value="SPJ81558.1"/>
    <property type="molecule type" value="Genomic_DNA"/>
</dbReference>
<dbReference type="Proteomes" id="UP001187734">
    <property type="component" value="Unassembled WGS sequence"/>
</dbReference>
<gene>
    <name evidence="3" type="ORF">FTOL_08963</name>
</gene>
<feature type="region of interest" description="Disordered" evidence="2">
    <location>
        <begin position="32"/>
        <end position="57"/>
    </location>
</feature>
<feature type="compositionally biased region" description="Basic and acidic residues" evidence="2">
    <location>
        <begin position="46"/>
        <end position="57"/>
    </location>
</feature>
<feature type="coiled-coil region" evidence="1">
    <location>
        <begin position="58"/>
        <end position="85"/>
    </location>
</feature>
<sequence>MTGYSEIIATHGRISQSNSILDWMEQVDSAMRNMEGSSSKQTNKHKTTDKAPSKDSEFDGLLRRYQALQNDMEAVENEIVKVYYERLHNETASYFASSQAHSSISTAQSSSGCGLIDAIQDPRHKDSQLTINSLVDLHFDEPHESTNACKHSKKRRKYQKPLSEEEKSRNINKVFMRQNGF</sequence>